<sequence>MSQDDMKGEIRQLVMLMSSIRAKDDSRYEEHVNFNKEIIEFIKKIEENMNSNWVKIQKSLENLNVKIEESLDSLLTGINPDGIRETSKSLKDIMVTMEKSITSMNLENVMRELRGMSGKGIKISSTRTGSGAAETEDEAEEDAELISSSKEIYGFVPDHLKKKKKKKKEDEPHLLKPSDFFGS</sequence>
<dbReference type="EMBL" id="CP042905">
    <property type="protein sequence ID" value="QEE15437.1"/>
    <property type="molecule type" value="Genomic_DNA"/>
</dbReference>
<feature type="region of interest" description="Disordered" evidence="1">
    <location>
        <begin position="161"/>
        <end position="183"/>
    </location>
</feature>
<keyword evidence="3" id="KW-1185">Reference proteome</keyword>
<dbReference type="AlphaFoldDB" id="A0A5B9D9B1"/>
<evidence type="ECO:0000313" key="3">
    <source>
        <dbReference type="Proteomes" id="UP000321408"/>
    </source>
</evidence>
<organism evidence="2 3">
    <name type="scientific">Promethearchaeum syntrophicum</name>
    <dbReference type="NCBI Taxonomy" id="2594042"/>
    <lineage>
        <taxon>Archaea</taxon>
        <taxon>Promethearchaeati</taxon>
        <taxon>Promethearchaeota</taxon>
        <taxon>Promethearchaeia</taxon>
        <taxon>Promethearchaeales</taxon>
        <taxon>Promethearchaeaceae</taxon>
        <taxon>Promethearchaeum</taxon>
    </lineage>
</organism>
<reference evidence="2 3" key="2">
    <citation type="journal article" date="2024" name="Int. J. Syst. Evol. Microbiol.">
        <title>Promethearchaeum syntrophicum gen. nov., sp. nov., an anaerobic, obligately syntrophic archaeon, the first isolate of the lineage 'Asgard' archaea, and proposal of the new archaeal phylum Promethearchaeota phyl. nov. and kingdom Promethearchaeati regn. nov.</title>
        <authorList>
            <person name="Imachi H."/>
            <person name="Nobu M.K."/>
            <person name="Kato S."/>
            <person name="Takaki Y."/>
            <person name="Miyazaki M."/>
            <person name="Miyata M."/>
            <person name="Ogawara M."/>
            <person name="Saito Y."/>
            <person name="Sakai S."/>
            <person name="Tahara Y.O."/>
            <person name="Takano Y."/>
            <person name="Tasumi E."/>
            <person name="Uematsu K."/>
            <person name="Yoshimura T."/>
            <person name="Itoh T."/>
            <person name="Ohkuma M."/>
            <person name="Takai K."/>
        </authorList>
    </citation>
    <scope>NUCLEOTIDE SEQUENCE [LARGE SCALE GENOMIC DNA]</scope>
    <source>
        <strain evidence="2 3">MK-D1</strain>
    </source>
</reference>
<reference evidence="2 3" key="1">
    <citation type="journal article" date="2020" name="Nature">
        <title>Isolation of an archaeon at the prokaryote-eukaryote interface.</title>
        <authorList>
            <person name="Imachi H."/>
            <person name="Nobu M.K."/>
            <person name="Nakahara N."/>
            <person name="Morono Y."/>
            <person name="Ogawara M."/>
            <person name="Takaki Y."/>
            <person name="Takano Y."/>
            <person name="Uematsu K."/>
            <person name="Ikuta T."/>
            <person name="Ito M."/>
            <person name="Matsui Y."/>
            <person name="Miyazaki M."/>
            <person name="Murata K."/>
            <person name="Saito Y."/>
            <person name="Sakai S."/>
            <person name="Song C."/>
            <person name="Tasumi E."/>
            <person name="Yamanaka Y."/>
            <person name="Yamaguchi T."/>
            <person name="Kamagata Y."/>
            <person name="Tamaki H."/>
            <person name="Takai K."/>
        </authorList>
    </citation>
    <scope>NUCLEOTIDE SEQUENCE [LARGE SCALE GENOMIC DNA]</scope>
    <source>
        <strain evidence="2 3">MK-D1</strain>
    </source>
</reference>
<gene>
    <name evidence="2" type="ORF">DSAG12_01262</name>
</gene>
<evidence type="ECO:0000313" key="2">
    <source>
        <dbReference type="EMBL" id="QEE15437.1"/>
    </source>
</evidence>
<dbReference type="GeneID" id="41329254"/>
<feature type="region of interest" description="Disordered" evidence="1">
    <location>
        <begin position="120"/>
        <end position="143"/>
    </location>
</feature>
<accession>A0A5B9D9B1</accession>
<protein>
    <submittedName>
        <fullName evidence="2">Uncharacterized protein</fullName>
    </submittedName>
</protein>
<dbReference type="KEGG" id="psyt:DSAG12_01262"/>
<feature type="compositionally biased region" description="Acidic residues" evidence="1">
    <location>
        <begin position="134"/>
        <end position="143"/>
    </location>
</feature>
<evidence type="ECO:0000256" key="1">
    <source>
        <dbReference type="SAM" id="MobiDB-lite"/>
    </source>
</evidence>
<name>A0A5B9D9B1_9ARCH</name>
<dbReference type="Proteomes" id="UP000321408">
    <property type="component" value="Chromosome"/>
</dbReference>
<proteinExistence type="predicted"/>
<dbReference type="RefSeq" id="WP_147662345.1">
    <property type="nucleotide sequence ID" value="NZ_CP042905.2"/>
</dbReference>